<feature type="region of interest" description="Disordered" evidence="1">
    <location>
        <begin position="57"/>
        <end position="95"/>
    </location>
</feature>
<gene>
    <name evidence="2" type="ORF">LADA_0A04940G</name>
</gene>
<sequence>MLSQTIRGTRALQSSTLRSIRTSIGVRSIVQDAKSQVKSPEGVSQAELDANKKKLEDLEKKAHSKEGLQRPSREELKKKGEDAQVEQQRPDDGVY</sequence>
<evidence type="ECO:0000313" key="3">
    <source>
        <dbReference type="Proteomes" id="UP000190274"/>
    </source>
</evidence>
<organism evidence="2 3">
    <name type="scientific">Lachancea dasiensis</name>
    <dbReference type="NCBI Taxonomy" id="1072105"/>
    <lineage>
        <taxon>Eukaryota</taxon>
        <taxon>Fungi</taxon>
        <taxon>Dikarya</taxon>
        <taxon>Ascomycota</taxon>
        <taxon>Saccharomycotina</taxon>
        <taxon>Saccharomycetes</taxon>
        <taxon>Saccharomycetales</taxon>
        <taxon>Saccharomycetaceae</taxon>
        <taxon>Lachancea</taxon>
    </lineage>
</organism>
<reference evidence="2 3" key="1">
    <citation type="submission" date="2016-03" db="EMBL/GenBank/DDBJ databases">
        <authorList>
            <person name="Devillers H."/>
        </authorList>
    </citation>
    <scope>NUCLEOTIDE SEQUENCE [LARGE SCALE GENOMIC DNA]</scope>
    <source>
        <strain evidence="2">CBS 10888</strain>
    </source>
</reference>
<accession>A0A1G4INN9</accession>
<dbReference type="EMBL" id="LT598460">
    <property type="protein sequence ID" value="SCU78299.1"/>
    <property type="molecule type" value="Genomic_DNA"/>
</dbReference>
<dbReference type="AlphaFoldDB" id="A0A1G4INN9"/>
<evidence type="ECO:0000256" key="1">
    <source>
        <dbReference type="SAM" id="MobiDB-lite"/>
    </source>
</evidence>
<keyword evidence="3" id="KW-1185">Reference proteome</keyword>
<name>A0A1G4INN9_9SACH</name>
<dbReference type="Proteomes" id="UP000190274">
    <property type="component" value="Chromosome A"/>
</dbReference>
<evidence type="ECO:0000313" key="2">
    <source>
        <dbReference type="EMBL" id="SCU78299.1"/>
    </source>
</evidence>
<proteinExistence type="predicted"/>
<dbReference type="OrthoDB" id="4034641at2759"/>
<protein>
    <submittedName>
        <fullName evidence="2">LADA_0A04940g1_1</fullName>
    </submittedName>
</protein>